<dbReference type="Gene3D" id="3.40.50.300">
    <property type="entry name" value="P-loop containing nucleotide triphosphate hydrolases"/>
    <property type="match status" value="1"/>
</dbReference>
<comment type="caution">
    <text evidence="2">The sequence shown here is derived from an EMBL/GenBank/DDBJ whole genome shotgun (WGS) entry which is preliminary data.</text>
</comment>
<gene>
    <name evidence="2" type="ORF">PCOR1329_LOCUS76074</name>
</gene>
<evidence type="ECO:0000313" key="2">
    <source>
        <dbReference type="EMBL" id="CAK0898089.1"/>
    </source>
</evidence>
<evidence type="ECO:0000256" key="1">
    <source>
        <dbReference type="SAM" id="MobiDB-lite"/>
    </source>
</evidence>
<dbReference type="Proteomes" id="UP001189429">
    <property type="component" value="Unassembled WGS sequence"/>
</dbReference>
<organism evidence="2 3">
    <name type="scientific">Prorocentrum cordatum</name>
    <dbReference type="NCBI Taxonomy" id="2364126"/>
    <lineage>
        <taxon>Eukaryota</taxon>
        <taxon>Sar</taxon>
        <taxon>Alveolata</taxon>
        <taxon>Dinophyceae</taxon>
        <taxon>Prorocentrales</taxon>
        <taxon>Prorocentraceae</taxon>
        <taxon>Prorocentrum</taxon>
    </lineage>
</organism>
<name>A0ABN9XIN6_9DINO</name>
<accession>A0ABN9XIN6</accession>
<reference evidence="2" key="1">
    <citation type="submission" date="2023-10" db="EMBL/GenBank/DDBJ databases">
        <authorList>
            <person name="Chen Y."/>
            <person name="Shah S."/>
            <person name="Dougan E. K."/>
            <person name="Thang M."/>
            <person name="Chan C."/>
        </authorList>
    </citation>
    <scope>NUCLEOTIDE SEQUENCE [LARGE SCALE GENOMIC DNA]</scope>
</reference>
<dbReference type="InterPro" id="IPR027417">
    <property type="entry name" value="P-loop_NTPase"/>
</dbReference>
<feature type="region of interest" description="Disordered" evidence="1">
    <location>
        <begin position="609"/>
        <end position="629"/>
    </location>
</feature>
<protein>
    <recommendedName>
        <fullName evidence="4">DNA helicase</fullName>
    </recommendedName>
</protein>
<keyword evidence="3" id="KW-1185">Reference proteome</keyword>
<sequence>GNEGGVSAFSEKSAPHCADESYTFSMDEAFLQRLATLNPVATTLLREQMAEAIFTELAGMPPRHKRRKSQLIDDNTPHRGIFGTPWAWHFVTETNGRKSFHFHAGVIAGASPTLLADVAGYPRLEAAVHAALDSMYTAHVPADLHAIDVARRTLRIPAERQTFFQTTDTPTPEAVREFHIDAAITALTTGLHSHAATCHKGKNGKLGCRMAKPSGHPVPQSRVLAILPDEPAQGTVGWSCKYCTPGRLRDIMNMPRADLESLDPSAAHGMFRDVCRELSSLLSRPIQGRNLNDCLNSCSQDDARAILLAWHGMRCRNAALVDFSPTLSGCVRSNTAPLHLGAREAAKGAGMYMVKNLVKEAPQHGALATSYNEFNSSAAELAPTQAAAIALGVAHLQHLHHFRRNADWIALSQADHYAHRSQQLADLTFDEFVMGMRIQKVSAEQRAKIAAESGKRGRPTNPSFELEPPLPLAGQYVIREKSKFDVPVFVGAPPPRLPPDSAPRNKARQRMEVAHAEYFTALFVPWSAAQLETATPTTWSAYQRRLEDAAHGSAPPASDSVRHGKSQRIAEGRLFRIHHVATALTSNTRKTDIMSKWRMRDRTLWSETTSCPDVALPPGRSKGQETDAAADIRNLRDAASADVNSRAMKRDDPHDALATLRQQGLRQVHLLQGAGGVGKSVLLKAMHAVLRRLHLGHMAITAWTGVASAPFGAPTLCSLLKIDFACLAEDRPVDADTLQLLRKDFADAMCDPADLLVFVVDEASFLVPAALHHIDLQL</sequence>
<evidence type="ECO:0008006" key="4">
    <source>
        <dbReference type="Google" id="ProtNLM"/>
    </source>
</evidence>
<evidence type="ECO:0000313" key="3">
    <source>
        <dbReference type="Proteomes" id="UP001189429"/>
    </source>
</evidence>
<dbReference type="EMBL" id="CAUYUJ010020426">
    <property type="protein sequence ID" value="CAK0898089.1"/>
    <property type="molecule type" value="Genomic_DNA"/>
</dbReference>
<feature type="non-terminal residue" evidence="2">
    <location>
        <position position="1"/>
    </location>
</feature>
<proteinExistence type="predicted"/>